<feature type="domain" description="HTH cro/C1-type" evidence="1">
    <location>
        <begin position="37"/>
        <end position="93"/>
    </location>
</feature>
<dbReference type="EMBL" id="BAAAKV010000011">
    <property type="protein sequence ID" value="GAA1160768.1"/>
    <property type="molecule type" value="Genomic_DNA"/>
</dbReference>
<dbReference type="Pfam" id="PF13560">
    <property type="entry name" value="HTH_31"/>
    <property type="match status" value="1"/>
</dbReference>
<dbReference type="PROSITE" id="PS50943">
    <property type="entry name" value="HTH_CROC1"/>
    <property type="match status" value="1"/>
</dbReference>
<evidence type="ECO:0000313" key="2">
    <source>
        <dbReference type="EMBL" id="GAA1160768.1"/>
    </source>
</evidence>
<organism evidence="2 3">
    <name type="scientific">Streptomyces hebeiensis</name>
    <dbReference type="NCBI Taxonomy" id="229486"/>
    <lineage>
        <taxon>Bacteria</taxon>
        <taxon>Bacillati</taxon>
        <taxon>Actinomycetota</taxon>
        <taxon>Actinomycetes</taxon>
        <taxon>Kitasatosporales</taxon>
        <taxon>Streptomycetaceae</taxon>
        <taxon>Streptomyces</taxon>
    </lineage>
</organism>
<comment type="caution">
    <text evidence="2">The sequence shown here is derived from an EMBL/GenBank/DDBJ whole genome shotgun (WGS) entry which is preliminary data.</text>
</comment>
<proteinExistence type="predicted"/>
<dbReference type="Pfam" id="PF19054">
    <property type="entry name" value="DUF5753"/>
    <property type="match status" value="1"/>
</dbReference>
<gene>
    <name evidence="2" type="ORF">GCM10009654_16400</name>
</gene>
<dbReference type="CDD" id="cd00093">
    <property type="entry name" value="HTH_XRE"/>
    <property type="match status" value="1"/>
</dbReference>
<accession>A0ABP4F8C6</accession>
<dbReference type="SUPFAM" id="SSF47413">
    <property type="entry name" value="lambda repressor-like DNA-binding domains"/>
    <property type="match status" value="1"/>
</dbReference>
<evidence type="ECO:0000313" key="3">
    <source>
        <dbReference type="Proteomes" id="UP001501371"/>
    </source>
</evidence>
<dbReference type="InterPro" id="IPR001387">
    <property type="entry name" value="Cro/C1-type_HTH"/>
</dbReference>
<dbReference type="InterPro" id="IPR010982">
    <property type="entry name" value="Lambda_DNA-bd_dom_sf"/>
</dbReference>
<dbReference type="Proteomes" id="UP001501371">
    <property type="component" value="Unassembled WGS sequence"/>
</dbReference>
<dbReference type="Gene3D" id="1.10.260.40">
    <property type="entry name" value="lambda repressor-like DNA-binding domains"/>
    <property type="match status" value="1"/>
</dbReference>
<evidence type="ECO:0000259" key="1">
    <source>
        <dbReference type="PROSITE" id="PS50943"/>
    </source>
</evidence>
<dbReference type="InterPro" id="IPR043917">
    <property type="entry name" value="DUF5753"/>
</dbReference>
<dbReference type="SMART" id="SM00530">
    <property type="entry name" value="HTH_XRE"/>
    <property type="match status" value="1"/>
</dbReference>
<protein>
    <submittedName>
        <fullName evidence="2">Helix-turn-helix transcriptional regulator</fullName>
    </submittedName>
</protein>
<sequence>MAYSRPVFNVSDVGGTLVNRRELNPDASPEAAYGARLRSSREARGWKQDELGARIGYSGRHVSGVENGRKPPTRRFSLAVDAALGIEGTADTFERAWREIRHGVLLEGFPEYVGYEGRAVEIRVFEVGIIPGLLQTPEYARVLADNAVHRGAITRDQADERVALIAERQATLTQRRAPMVLVVIDESCIRRPVGGAAVMDAQLLRLIEFASLPNTMLQVAPYVMGEHRTLDRPTNLLTLADRSVVAYVESQTQGHLSREIASVVPLLTAYHQLQAEALSQAASVDMINQVRKGTP</sequence>
<reference evidence="3" key="1">
    <citation type="journal article" date="2019" name="Int. J. Syst. Evol. Microbiol.">
        <title>The Global Catalogue of Microorganisms (GCM) 10K type strain sequencing project: providing services to taxonomists for standard genome sequencing and annotation.</title>
        <authorList>
            <consortium name="The Broad Institute Genomics Platform"/>
            <consortium name="The Broad Institute Genome Sequencing Center for Infectious Disease"/>
            <person name="Wu L."/>
            <person name="Ma J."/>
        </authorList>
    </citation>
    <scope>NUCLEOTIDE SEQUENCE [LARGE SCALE GENOMIC DNA]</scope>
    <source>
        <strain evidence="3">JCM 12696</strain>
    </source>
</reference>
<name>A0ABP4F8C6_9ACTN</name>
<keyword evidence="3" id="KW-1185">Reference proteome</keyword>